<comment type="caution">
    <text evidence="1">The sequence shown here is derived from an EMBL/GenBank/DDBJ whole genome shotgun (WGS) entry which is preliminary data.</text>
</comment>
<reference evidence="1 2" key="1">
    <citation type="submission" date="2018-02" db="EMBL/GenBank/DDBJ databases">
        <title>Classification genera of Pasteurellaceae by whole genome sequence comparison.</title>
        <authorList>
            <person name="Christensen H."/>
        </authorList>
    </citation>
    <scope>NUCLEOTIDE SEQUENCE [LARGE SCALE GENOMIC DNA]</scope>
    <source>
        <strain evidence="1 2">20186H4H1</strain>
    </source>
</reference>
<name>A0ABX4ZRJ7_9PAST</name>
<dbReference type="EMBL" id="PQVI01000151">
    <property type="protein sequence ID" value="POY41614.1"/>
    <property type="molecule type" value="Genomic_DNA"/>
</dbReference>
<keyword evidence="2" id="KW-1185">Reference proteome</keyword>
<protein>
    <submittedName>
        <fullName evidence="1">Uncharacterized protein</fullName>
    </submittedName>
</protein>
<accession>A0ABX4ZRJ7</accession>
<organism evidence="1 2">
    <name type="scientific">Avibacterium endocarditidis</name>
    <dbReference type="NCBI Taxonomy" id="380674"/>
    <lineage>
        <taxon>Bacteria</taxon>
        <taxon>Pseudomonadati</taxon>
        <taxon>Pseudomonadota</taxon>
        <taxon>Gammaproteobacteria</taxon>
        <taxon>Pasteurellales</taxon>
        <taxon>Pasteurellaceae</taxon>
        <taxon>Avibacterium</taxon>
    </lineage>
</organism>
<gene>
    <name evidence="1" type="ORF">C3Z13_11065</name>
</gene>
<dbReference type="Proteomes" id="UP000237229">
    <property type="component" value="Unassembled WGS sequence"/>
</dbReference>
<proteinExistence type="predicted"/>
<evidence type="ECO:0000313" key="1">
    <source>
        <dbReference type="EMBL" id="POY41614.1"/>
    </source>
</evidence>
<sequence>MFSHQSQLTPCSYLIDKINKNLVKSFWNDVFDNTSNSIIDMNAMFERTISAQLILMLFSEKFNARQAISTRKHCGNDKKNNIEKVIFFGVRSGGKSLRKLKTFI</sequence>
<evidence type="ECO:0000313" key="2">
    <source>
        <dbReference type="Proteomes" id="UP000237229"/>
    </source>
</evidence>